<reference evidence="4 5" key="1">
    <citation type="journal article" date="2018" name="Aquat. Microb. Ecol.">
        <title>Gammaproteobacterial methanotrophs dominate.</title>
        <authorList>
            <person name="Rissanen A.J."/>
            <person name="Saarenheimo J."/>
            <person name="Tiirola M."/>
            <person name="Peura S."/>
            <person name="Aalto S.L."/>
            <person name="Karvinen A."/>
            <person name="Nykanen H."/>
        </authorList>
    </citation>
    <scope>NUCLEOTIDE SEQUENCE [LARGE SCALE GENOMIC DNA]</scope>
    <source>
        <strain evidence="4">AMbin10</strain>
    </source>
</reference>
<dbReference type="NCBIfam" id="TIGR01845">
    <property type="entry name" value="outer_NodT"/>
    <property type="match status" value="1"/>
</dbReference>
<dbReference type="InterPro" id="IPR010131">
    <property type="entry name" value="MdtP/NodT-like"/>
</dbReference>
<comment type="subcellular location">
    <subcellularLocation>
        <location evidence="2">Cell outer membrane</location>
        <topology evidence="2">Lipid-anchor</topology>
    </subcellularLocation>
</comment>
<evidence type="ECO:0000256" key="3">
    <source>
        <dbReference type="SAM" id="Coils"/>
    </source>
</evidence>
<keyword evidence="2" id="KW-0449">Lipoprotein</keyword>
<keyword evidence="2" id="KW-0812">Transmembrane</keyword>
<comment type="similarity">
    <text evidence="1 2">Belongs to the outer membrane factor (OMF) (TC 1.B.17) family.</text>
</comment>
<dbReference type="InterPro" id="IPR003423">
    <property type="entry name" value="OMP_efflux"/>
</dbReference>
<organism evidence="4 5">
    <name type="scientific">Candidatus Methylumidiphilus alinenensis</name>
    <dbReference type="NCBI Taxonomy" id="2202197"/>
    <lineage>
        <taxon>Bacteria</taxon>
        <taxon>Pseudomonadati</taxon>
        <taxon>Pseudomonadota</taxon>
        <taxon>Gammaproteobacteria</taxon>
        <taxon>Methylococcales</taxon>
        <taxon>Candidatus Methylumidiphilus</taxon>
    </lineage>
</organism>
<evidence type="ECO:0000313" key="5">
    <source>
        <dbReference type="Proteomes" id="UP000249396"/>
    </source>
</evidence>
<keyword evidence="2" id="KW-0732">Signal</keyword>
<evidence type="ECO:0000256" key="1">
    <source>
        <dbReference type="ARBA" id="ARBA00007613"/>
    </source>
</evidence>
<keyword evidence="2" id="KW-1134">Transmembrane beta strand</keyword>
<proteinExistence type="inferred from homology"/>
<dbReference type="Gene3D" id="1.20.1600.10">
    <property type="entry name" value="Outer membrane efflux proteins (OEP)"/>
    <property type="match status" value="1"/>
</dbReference>
<protein>
    <submittedName>
        <fullName evidence="4">RND transporter</fullName>
    </submittedName>
</protein>
<dbReference type="Gene3D" id="2.20.200.10">
    <property type="entry name" value="Outer membrane efflux proteins (OEP)"/>
    <property type="match status" value="1"/>
</dbReference>
<keyword evidence="3" id="KW-0175">Coiled coil</keyword>
<dbReference type="PANTHER" id="PTHR30203">
    <property type="entry name" value="OUTER MEMBRANE CATION EFFLUX PROTEIN"/>
    <property type="match status" value="1"/>
</dbReference>
<dbReference type="PANTHER" id="PTHR30203:SF33">
    <property type="entry name" value="BLR4455 PROTEIN"/>
    <property type="match status" value="1"/>
</dbReference>
<dbReference type="Proteomes" id="UP000249396">
    <property type="component" value="Unassembled WGS sequence"/>
</dbReference>
<dbReference type="EMBL" id="QJPH01000357">
    <property type="protein sequence ID" value="PZN76600.1"/>
    <property type="molecule type" value="Genomic_DNA"/>
</dbReference>
<feature type="chain" id="PRO_5015796358" evidence="2">
    <location>
        <begin position="25"/>
        <end position="492"/>
    </location>
</feature>
<keyword evidence="2" id="KW-0472">Membrane</keyword>
<dbReference type="SUPFAM" id="SSF56954">
    <property type="entry name" value="Outer membrane efflux proteins (OEP)"/>
    <property type="match status" value="1"/>
</dbReference>
<feature type="coiled-coil region" evidence="3">
    <location>
        <begin position="67"/>
        <end position="101"/>
    </location>
</feature>
<dbReference type="GO" id="GO:0009279">
    <property type="term" value="C:cell outer membrane"/>
    <property type="evidence" value="ECO:0007669"/>
    <property type="project" value="UniProtKB-SubCell"/>
</dbReference>
<dbReference type="PROSITE" id="PS51257">
    <property type="entry name" value="PROKAR_LIPOPROTEIN"/>
    <property type="match status" value="1"/>
</dbReference>
<comment type="caution">
    <text evidence="4">The sequence shown here is derived from an EMBL/GenBank/DDBJ whole genome shotgun (WGS) entry which is preliminary data.</text>
</comment>
<name>A0A2W4SMY7_9GAMM</name>
<dbReference type="GO" id="GO:0015562">
    <property type="term" value="F:efflux transmembrane transporter activity"/>
    <property type="evidence" value="ECO:0007669"/>
    <property type="project" value="InterPro"/>
</dbReference>
<gene>
    <name evidence="4" type="ORF">DM484_16235</name>
</gene>
<dbReference type="AlphaFoldDB" id="A0A2W4SMY7"/>
<evidence type="ECO:0000313" key="4">
    <source>
        <dbReference type="EMBL" id="PZN76600.1"/>
    </source>
</evidence>
<dbReference type="Pfam" id="PF02321">
    <property type="entry name" value="OEP"/>
    <property type="match status" value="2"/>
</dbReference>
<sequence length="492" mass="52960">MMSRYSKKLSFPILAILLAGCTVGPDYVRPTMPTPAAFKELKGWKQAQPRDHLPPGKWWEIFQDPQLNALEEQVATGNQSIAQAESQYRHAQALVQAARAAFFPTASSTTAVNRFRSVSGTSAAVPGVKYLFTENFSTTWQPDLWGVVRRQVESNIGSAQASAGTMQALRLSTQATLAQDYFQMRALDAQRKLLDETAASYQKSLELTQNRYAAGVAARTDVALAESQLESAHAQAIDVGVLRAQMEHAVAVLIGKPPYELSLDAAPLTAVPPPIPVGIPSQLLERRPDIATAERQIAAANALIGVAKAAYFPTVTLSANNGYQTNTLSSLFSMASRYWALGPSSAVLTLFDGGARNAQLKQTVDAFDAAVANYKQTILTGFQQVEDNVAALRILEEEAEVQDRAVRAFRESLALTVNQYKSGTVGYLNVMVAQAAALASENNAVQLKGRRLTAAVLLVTALGGGWDTSALPGPDEAGGETKWTDYLPFPVE</sequence>
<accession>A0A2W4SMY7</accession>
<feature type="signal peptide" evidence="2">
    <location>
        <begin position="1"/>
        <end position="24"/>
    </location>
</feature>
<evidence type="ECO:0000256" key="2">
    <source>
        <dbReference type="RuleBase" id="RU362097"/>
    </source>
</evidence>
<keyword evidence="2" id="KW-0564">Palmitate</keyword>